<evidence type="ECO:0000313" key="1">
    <source>
        <dbReference type="EMBL" id="RZO77021.1"/>
    </source>
</evidence>
<accession>A0A520S3I4</accession>
<sequence length="144" mass="15442">MFCHELAGNLGEEPGLSEADDVPLWYRGLAQNDAATELAHVDALLGFYDVDHIVIGHTPGAGVILPRFEGKVLIVDTGLSTYYGAHGASLLIEGDEMVAQQDGERYSIPQGESPLQYLQELAARKADAPAALQRLIDQLSTPAN</sequence>
<dbReference type="InterPro" id="IPR029052">
    <property type="entry name" value="Metallo-depent_PP-like"/>
</dbReference>
<proteinExistence type="predicted"/>
<evidence type="ECO:0000313" key="2">
    <source>
        <dbReference type="Proteomes" id="UP000320404"/>
    </source>
</evidence>
<dbReference type="PANTHER" id="PTHR46546">
    <property type="entry name" value="SHEWANELLA-LIKE PROTEIN PHOSPHATASE 1"/>
    <property type="match status" value="1"/>
</dbReference>
<dbReference type="AlphaFoldDB" id="A0A520S3I4"/>
<protein>
    <recommendedName>
        <fullName evidence="3">Serine/threonine protein phosphatase</fullName>
    </recommendedName>
</protein>
<organism evidence="1 2">
    <name type="scientific">OM182 bacterium</name>
    <dbReference type="NCBI Taxonomy" id="2510334"/>
    <lineage>
        <taxon>Bacteria</taxon>
        <taxon>Pseudomonadati</taxon>
        <taxon>Pseudomonadota</taxon>
        <taxon>Gammaproteobacteria</taxon>
        <taxon>OMG group</taxon>
        <taxon>OM182 clade</taxon>
    </lineage>
</organism>
<reference evidence="1 2" key="1">
    <citation type="submission" date="2019-02" db="EMBL/GenBank/DDBJ databases">
        <title>Prokaryotic population dynamics and viral predation in marine succession experiment using metagenomics: the confinement effect.</title>
        <authorList>
            <person name="Haro-Moreno J.M."/>
            <person name="Rodriguez-Valera F."/>
            <person name="Lopez-Perez M."/>
        </authorList>
    </citation>
    <scope>NUCLEOTIDE SEQUENCE [LARGE SCALE GENOMIC DNA]</scope>
    <source>
        <strain evidence="1">MED-G158</strain>
    </source>
</reference>
<gene>
    <name evidence="1" type="ORF">EVA69_02355</name>
</gene>
<dbReference type="EMBL" id="SHAH01000021">
    <property type="protein sequence ID" value="RZO77021.1"/>
    <property type="molecule type" value="Genomic_DNA"/>
</dbReference>
<dbReference type="PANTHER" id="PTHR46546:SF4">
    <property type="entry name" value="SHEWANELLA-LIKE PROTEIN PHOSPHATASE 1"/>
    <property type="match status" value="1"/>
</dbReference>
<comment type="caution">
    <text evidence="1">The sequence shown here is derived from an EMBL/GenBank/DDBJ whole genome shotgun (WGS) entry which is preliminary data.</text>
</comment>
<name>A0A520S3I4_9GAMM</name>
<dbReference type="Proteomes" id="UP000320404">
    <property type="component" value="Unassembled WGS sequence"/>
</dbReference>
<dbReference type="SUPFAM" id="SSF56300">
    <property type="entry name" value="Metallo-dependent phosphatases"/>
    <property type="match status" value="1"/>
</dbReference>
<evidence type="ECO:0008006" key="3">
    <source>
        <dbReference type="Google" id="ProtNLM"/>
    </source>
</evidence>
<dbReference type="Gene3D" id="3.60.21.10">
    <property type="match status" value="1"/>
</dbReference>